<dbReference type="eggNOG" id="ENOG502QU9H">
    <property type="taxonomic scope" value="Eukaryota"/>
</dbReference>
<evidence type="ECO:0000313" key="8">
    <source>
        <dbReference type="Proteomes" id="UP000027135"/>
    </source>
</evidence>
<dbReference type="OMA" id="YNFISHE"/>
<keyword evidence="4" id="KW-0158">Chromosome</keyword>
<dbReference type="PANTHER" id="PTHR48208:SF2">
    <property type="entry name" value="CENTROMERE PROTEIN I"/>
    <property type="match status" value="1"/>
</dbReference>
<comment type="similarity">
    <text evidence="3">Belongs to the CENP-I/CTF3 family.</text>
</comment>
<sequence>MSFLQNIADIHVLAFADRSLQSRLSFNLYYTLYRAFIELDQDFSYNEKEKLLKQIVMLEEYMQQGIPVVSRFLAEYLTRWDGEDFQEMIFHLLQWVTFSSYLELHDLILDNVRNLFMSSSIEVKCSIVAMLNKFVQNLVSVFLFRKHREISGLFLEIGDEWNEIETVENIIKFIIDLCVCGLIVEQGDYMLLHEALRFFEMVTHLEEENKLPVWTMMPPAVVYNCLFSRNVCFLARVCDLLLKYDMIQYPRLRALGLRTKFMKEVSLQQSYIADFLSCLWNQNCFDEKEKGYIFRGMTESHIQSFFFYTVPNEALALKNHFAFLPYIYLMQKDCHALQGAAFDQDDMMIICNSYFPEIYNFISHESD</sequence>
<dbReference type="STRING" id="136037.A0A067QXU2"/>
<dbReference type="EMBL" id="KK853129">
    <property type="protein sequence ID" value="KDR10968.1"/>
    <property type="molecule type" value="Genomic_DNA"/>
</dbReference>
<accession>A0A067QXU2</accession>
<keyword evidence="8" id="KW-1185">Reference proteome</keyword>
<dbReference type="GO" id="GO:0000939">
    <property type="term" value="C:inner kinetochore"/>
    <property type="evidence" value="ECO:0007669"/>
    <property type="project" value="TreeGrafter"/>
</dbReference>
<dbReference type="PANTHER" id="PTHR48208">
    <property type="entry name" value="CENTROMERE PROTEIN I"/>
    <property type="match status" value="1"/>
</dbReference>
<evidence type="ECO:0000256" key="2">
    <source>
        <dbReference type="ARBA" id="ARBA00004584"/>
    </source>
</evidence>
<proteinExistence type="inferred from homology"/>
<comment type="subcellular location">
    <subcellularLocation>
        <location evidence="2">Chromosome</location>
        <location evidence="2">Centromere</location>
    </subcellularLocation>
    <subcellularLocation>
        <location evidence="1">Nucleus</location>
    </subcellularLocation>
</comment>
<evidence type="ECO:0000313" key="7">
    <source>
        <dbReference type="EMBL" id="KDR10968.1"/>
    </source>
</evidence>
<reference evidence="7 8" key="1">
    <citation type="journal article" date="2014" name="Nat. Commun.">
        <title>Molecular traces of alternative social organization in a termite genome.</title>
        <authorList>
            <person name="Terrapon N."/>
            <person name="Li C."/>
            <person name="Robertson H.M."/>
            <person name="Ji L."/>
            <person name="Meng X."/>
            <person name="Booth W."/>
            <person name="Chen Z."/>
            <person name="Childers C.P."/>
            <person name="Glastad K.M."/>
            <person name="Gokhale K."/>
            <person name="Gowin J."/>
            <person name="Gronenberg W."/>
            <person name="Hermansen R.A."/>
            <person name="Hu H."/>
            <person name="Hunt B.G."/>
            <person name="Huylmans A.K."/>
            <person name="Khalil S.M."/>
            <person name="Mitchell R.D."/>
            <person name="Munoz-Torres M.C."/>
            <person name="Mustard J.A."/>
            <person name="Pan H."/>
            <person name="Reese J.T."/>
            <person name="Scharf M.E."/>
            <person name="Sun F."/>
            <person name="Vogel H."/>
            <person name="Xiao J."/>
            <person name="Yang W."/>
            <person name="Yang Z."/>
            <person name="Yang Z."/>
            <person name="Zhou J."/>
            <person name="Zhu J."/>
            <person name="Brent C.S."/>
            <person name="Elsik C.G."/>
            <person name="Goodisman M.A."/>
            <person name="Liberles D.A."/>
            <person name="Roe R.M."/>
            <person name="Vargo E.L."/>
            <person name="Vilcinskas A."/>
            <person name="Wang J."/>
            <person name="Bornberg-Bauer E."/>
            <person name="Korb J."/>
            <person name="Zhang G."/>
            <person name="Liebig J."/>
        </authorList>
    </citation>
    <scope>NUCLEOTIDE SEQUENCE [LARGE SCALE GENOMIC DNA]</scope>
    <source>
        <tissue evidence="7">Whole organism</tissue>
    </source>
</reference>
<gene>
    <name evidence="7" type="ORF">L798_15046</name>
</gene>
<dbReference type="AlphaFoldDB" id="A0A067QXU2"/>
<keyword evidence="5" id="KW-0539">Nucleus</keyword>
<evidence type="ECO:0000256" key="3">
    <source>
        <dbReference type="ARBA" id="ARBA00005470"/>
    </source>
</evidence>
<dbReference type="GO" id="GO:0000070">
    <property type="term" value="P:mitotic sister chromatid segregation"/>
    <property type="evidence" value="ECO:0007669"/>
    <property type="project" value="TreeGrafter"/>
</dbReference>
<evidence type="ECO:0000256" key="4">
    <source>
        <dbReference type="ARBA" id="ARBA00022454"/>
    </source>
</evidence>
<dbReference type="Proteomes" id="UP000027135">
    <property type="component" value="Unassembled WGS sequence"/>
</dbReference>
<dbReference type="InterPro" id="IPR012485">
    <property type="entry name" value="CENP-I"/>
</dbReference>
<dbReference type="InParanoid" id="A0A067QXU2"/>
<keyword evidence="6" id="KW-0137">Centromere</keyword>
<dbReference type="GO" id="GO:0005634">
    <property type="term" value="C:nucleus"/>
    <property type="evidence" value="ECO:0007669"/>
    <property type="project" value="UniProtKB-SubCell"/>
</dbReference>
<protein>
    <submittedName>
        <fullName evidence="7">Centromere protein I</fullName>
    </submittedName>
</protein>
<evidence type="ECO:0000256" key="5">
    <source>
        <dbReference type="ARBA" id="ARBA00023242"/>
    </source>
</evidence>
<dbReference type="GO" id="GO:0034080">
    <property type="term" value="P:CENP-A containing chromatin assembly"/>
    <property type="evidence" value="ECO:0007669"/>
    <property type="project" value="TreeGrafter"/>
</dbReference>
<organism evidence="7 8">
    <name type="scientific">Zootermopsis nevadensis</name>
    <name type="common">Dampwood termite</name>
    <dbReference type="NCBI Taxonomy" id="136037"/>
    <lineage>
        <taxon>Eukaryota</taxon>
        <taxon>Metazoa</taxon>
        <taxon>Ecdysozoa</taxon>
        <taxon>Arthropoda</taxon>
        <taxon>Hexapoda</taxon>
        <taxon>Insecta</taxon>
        <taxon>Pterygota</taxon>
        <taxon>Neoptera</taxon>
        <taxon>Polyneoptera</taxon>
        <taxon>Dictyoptera</taxon>
        <taxon>Blattodea</taxon>
        <taxon>Blattoidea</taxon>
        <taxon>Termitoidae</taxon>
        <taxon>Termopsidae</taxon>
        <taxon>Zootermopsis</taxon>
    </lineage>
</organism>
<evidence type="ECO:0000256" key="6">
    <source>
        <dbReference type="ARBA" id="ARBA00023328"/>
    </source>
</evidence>
<dbReference type="Pfam" id="PF07778">
    <property type="entry name" value="CENP-I"/>
    <property type="match status" value="1"/>
</dbReference>
<dbReference type="OrthoDB" id="6347512at2759"/>
<name>A0A067QXU2_ZOONE</name>
<evidence type="ECO:0000256" key="1">
    <source>
        <dbReference type="ARBA" id="ARBA00004123"/>
    </source>
</evidence>